<sequence>MMEYVAVPGVMERIDQGRSEVTTQLQRADTKAQGLLALVVGVLAGVVGMTRTGVAAPALVLLCLAAIPTAAAVVFLLHVIRPNLGGAYAGFLRWAHFVGEAEALLADLEGHEKHTAGHAAAELAFLSRLAVTKYECITYAIYLLLLGLALALPALFLA</sequence>
<evidence type="ECO:0000313" key="11">
    <source>
        <dbReference type="Proteomes" id="UP001237595"/>
    </source>
</evidence>
<evidence type="ECO:0000256" key="5">
    <source>
        <dbReference type="ARBA" id="ARBA00022989"/>
    </source>
</evidence>
<comment type="subcellular location">
    <subcellularLocation>
        <location evidence="1">Cell membrane</location>
    </subcellularLocation>
</comment>
<keyword evidence="4" id="KW-0547">Nucleotide-binding</keyword>
<evidence type="ECO:0000256" key="6">
    <source>
        <dbReference type="ARBA" id="ARBA00023118"/>
    </source>
</evidence>
<evidence type="ECO:0000256" key="2">
    <source>
        <dbReference type="ARBA" id="ARBA00022475"/>
    </source>
</evidence>
<organism evidence="10 11">
    <name type="scientific">Saccharopolyspora ipomoeae</name>
    <dbReference type="NCBI Taxonomy" id="3042027"/>
    <lineage>
        <taxon>Bacteria</taxon>
        <taxon>Bacillati</taxon>
        <taxon>Actinomycetota</taxon>
        <taxon>Actinomycetes</taxon>
        <taxon>Pseudonocardiales</taxon>
        <taxon>Pseudonocardiaceae</taxon>
        <taxon>Saccharopolyspora</taxon>
    </lineage>
</organism>
<feature type="transmembrane region" description="Helical" evidence="8">
    <location>
        <begin position="58"/>
        <end position="80"/>
    </location>
</feature>
<evidence type="ECO:0000256" key="3">
    <source>
        <dbReference type="ARBA" id="ARBA00022692"/>
    </source>
</evidence>
<reference evidence="10 11" key="1">
    <citation type="submission" date="2023-04" db="EMBL/GenBank/DDBJ databases">
        <title>Draft genome sequence of Saccharopolyspora sp. TS4A08 isolated from sweet potato rhizospheric soil.</title>
        <authorList>
            <person name="Suksaard P."/>
            <person name="Duangmal K."/>
        </authorList>
    </citation>
    <scope>NUCLEOTIDE SEQUENCE [LARGE SCALE GENOMIC DNA]</scope>
    <source>
        <strain evidence="10 11">TS4A08</strain>
    </source>
</reference>
<dbReference type="InterPro" id="IPR043760">
    <property type="entry name" value="PycTM_dom"/>
</dbReference>
<accession>A0ABT6PPD1</accession>
<proteinExistence type="predicted"/>
<keyword evidence="11" id="KW-1185">Reference proteome</keyword>
<keyword evidence="2" id="KW-1003">Cell membrane</keyword>
<evidence type="ECO:0000256" key="4">
    <source>
        <dbReference type="ARBA" id="ARBA00022741"/>
    </source>
</evidence>
<keyword evidence="5 8" id="KW-1133">Transmembrane helix</keyword>
<comment type="caution">
    <text evidence="10">The sequence shown here is derived from an EMBL/GenBank/DDBJ whole genome shotgun (WGS) entry which is preliminary data.</text>
</comment>
<evidence type="ECO:0000256" key="7">
    <source>
        <dbReference type="ARBA" id="ARBA00023136"/>
    </source>
</evidence>
<dbReference type="Proteomes" id="UP001237595">
    <property type="component" value="Unassembled WGS sequence"/>
</dbReference>
<feature type="domain" description="Pycsar effector protein" evidence="9">
    <location>
        <begin position="19"/>
        <end position="157"/>
    </location>
</feature>
<gene>
    <name evidence="10" type="ORF">QFW96_14510</name>
</gene>
<protein>
    <submittedName>
        <fullName evidence="10">DUF5706 domain-containing protein</fullName>
    </submittedName>
</protein>
<feature type="transmembrane region" description="Helical" evidence="8">
    <location>
        <begin position="34"/>
        <end position="52"/>
    </location>
</feature>
<keyword evidence="6" id="KW-0051">Antiviral defense</keyword>
<evidence type="ECO:0000256" key="8">
    <source>
        <dbReference type="SAM" id="Phobius"/>
    </source>
</evidence>
<evidence type="ECO:0000256" key="1">
    <source>
        <dbReference type="ARBA" id="ARBA00004236"/>
    </source>
</evidence>
<keyword evidence="7 8" id="KW-0472">Membrane</keyword>
<dbReference type="EMBL" id="JASAOF010000007">
    <property type="protein sequence ID" value="MDI2029840.1"/>
    <property type="molecule type" value="Genomic_DNA"/>
</dbReference>
<keyword evidence="3 8" id="KW-0812">Transmembrane</keyword>
<evidence type="ECO:0000313" key="10">
    <source>
        <dbReference type="EMBL" id="MDI2029840.1"/>
    </source>
</evidence>
<name>A0ABT6PPD1_9PSEU</name>
<dbReference type="RefSeq" id="WP_281456144.1">
    <property type="nucleotide sequence ID" value="NZ_JASAOF010000007.1"/>
</dbReference>
<feature type="transmembrane region" description="Helical" evidence="8">
    <location>
        <begin position="136"/>
        <end position="157"/>
    </location>
</feature>
<dbReference type="Pfam" id="PF18967">
    <property type="entry name" value="PycTM"/>
    <property type="match status" value="1"/>
</dbReference>
<evidence type="ECO:0000259" key="9">
    <source>
        <dbReference type="Pfam" id="PF18967"/>
    </source>
</evidence>